<reference evidence="1" key="1">
    <citation type="submission" date="2021-05" db="EMBL/GenBank/DDBJ databases">
        <authorList>
            <person name="Alioto T."/>
            <person name="Alioto T."/>
            <person name="Gomez Garrido J."/>
        </authorList>
    </citation>
    <scope>NUCLEOTIDE SEQUENCE</scope>
</reference>
<name>A0A8D8YXW0_9HEMI</name>
<dbReference type="AlphaFoldDB" id="A0A8D8YXW0"/>
<sequence>MPIPGIDVRLYCSPVIQVQHYISYHEMFDWPKALKLTYLTTKHLCLGVFLYTGSSTLPKSINMPLFSITLITPPTLFLLVSLTEANGSIVTTFIFEHIRVVS</sequence>
<dbReference type="EMBL" id="HBUF01401277">
    <property type="protein sequence ID" value="CAG6736945.1"/>
    <property type="molecule type" value="Transcribed_RNA"/>
</dbReference>
<protein>
    <submittedName>
        <fullName evidence="1">Uncharacterized protein</fullName>
    </submittedName>
</protein>
<evidence type="ECO:0000313" key="1">
    <source>
        <dbReference type="EMBL" id="CAG6736945.1"/>
    </source>
</evidence>
<organism evidence="1">
    <name type="scientific">Cacopsylla melanoneura</name>
    <dbReference type="NCBI Taxonomy" id="428564"/>
    <lineage>
        <taxon>Eukaryota</taxon>
        <taxon>Metazoa</taxon>
        <taxon>Ecdysozoa</taxon>
        <taxon>Arthropoda</taxon>
        <taxon>Hexapoda</taxon>
        <taxon>Insecta</taxon>
        <taxon>Pterygota</taxon>
        <taxon>Neoptera</taxon>
        <taxon>Paraneoptera</taxon>
        <taxon>Hemiptera</taxon>
        <taxon>Sternorrhyncha</taxon>
        <taxon>Psylloidea</taxon>
        <taxon>Psyllidae</taxon>
        <taxon>Psyllinae</taxon>
        <taxon>Cacopsylla</taxon>
    </lineage>
</organism>
<accession>A0A8D8YXW0</accession>
<proteinExistence type="predicted"/>